<keyword evidence="2" id="KW-1185">Reference proteome</keyword>
<evidence type="ECO:0000313" key="2">
    <source>
        <dbReference type="Proteomes" id="UP000250275"/>
    </source>
</evidence>
<gene>
    <name evidence="1" type="ORF">WN48_09581</name>
</gene>
<evidence type="ECO:0000313" key="1">
    <source>
        <dbReference type="EMBL" id="OAD53693.1"/>
    </source>
</evidence>
<reference evidence="1 2" key="1">
    <citation type="submission" date="2015-07" db="EMBL/GenBank/DDBJ databases">
        <title>The genome of Eufriesea mexicana.</title>
        <authorList>
            <person name="Pan H."/>
            <person name="Kapheim K."/>
        </authorList>
    </citation>
    <scope>NUCLEOTIDE SEQUENCE [LARGE SCALE GENOMIC DNA]</scope>
    <source>
        <strain evidence="1">0111107269</strain>
        <tissue evidence="1">Whole body</tissue>
    </source>
</reference>
<dbReference type="AlphaFoldDB" id="A0A310SEB4"/>
<organism evidence="1 2">
    <name type="scientific">Eufriesea mexicana</name>
    <dbReference type="NCBI Taxonomy" id="516756"/>
    <lineage>
        <taxon>Eukaryota</taxon>
        <taxon>Metazoa</taxon>
        <taxon>Ecdysozoa</taxon>
        <taxon>Arthropoda</taxon>
        <taxon>Hexapoda</taxon>
        <taxon>Insecta</taxon>
        <taxon>Pterygota</taxon>
        <taxon>Neoptera</taxon>
        <taxon>Endopterygota</taxon>
        <taxon>Hymenoptera</taxon>
        <taxon>Apocrita</taxon>
        <taxon>Aculeata</taxon>
        <taxon>Apoidea</taxon>
        <taxon>Anthophila</taxon>
        <taxon>Apidae</taxon>
        <taxon>Eufriesea</taxon>
    </lineage>
</organism>
<dbReference type="EMBL" id="KQ766381">
    <property type="protein sequence ID" value="OAD53693.1"/>
    <property type="molecule type" value="Genomic_DNA"/>
</dbReference>
<proteinExistence type="predicted"/>
<protein>
    <submittedName>
        <fullName evidence="1">Uncharacterized protein</fullName>
    </submittedName>
</protein>
<dbReference type="Proteomes" id="UP000250275">
    <property type="component" value="Unassembled WGS sequence"/>
</dbReference>
<name>A0A310SEB4_9HYME</name>
<accession>A0A310SEB4</accession>
<sequence>MALKYHIGGRFYTVTSLFCKGCCELDQTTEYGGFVVKLQISARREWWKRRRNYVIGA</sequence>